<accession>A0A0R1R028</accession>
<evidence type="ECO:0000313" key="2">
    <source>
        <dbReference type="EMBL" id="KRL47637.1"/>
    </source>
</evidence>
<evidence type="ECO:0000313" key="3">
    <source>
        <dbReference type="Proteomes" id="UP000051835"/>
    </source>
</evidence>
<gene>
    <name evidence="2" type="ORF">FD37_GL001896</name>
</gene>
<name>A0A0R1R028_9LACO</name>
<feature type="transmembrane region" description="Helical" evidence="1">
    <location>
        <begin position="35"/>
        <end position="57"/>
    </location>
</feature>
<comment type="caution">
    <text evidence="2">The sequence shown here is derived from an EMBL/GenBank/DDBJ whole genome shotgun (WGS) entry which is preliminary data.</text>
</comment>
<reference evidence="2 3" key="1">
    <citation type="journal article" date="2015" name="Genome Announc.">
        <title>Expanding the biotechnology potential of lactobacilli through comparative genomics of 213 strains and associated genera.</title>
        <authorList>
            <person name="Sun Z."/>
            <person name="Harris H.M."/>
            <person name="McCann A."/>
            <person name="Guo C."/>
            <person name="Argimon S."/>
            <person name="Zhang W."/>
            <person name="Yang X."/>
            <person name="Jeffery I.B."/>
            <person name="Cooney J.C."/>
            <person name="Kagawa T.F."/>
            <person name="Liu W."/>
            <person name="Song Y."/>
            <person name="Salvetti E."/>
            <person name="Wrobel A."/>
            <person name="Rasinkangas P."/>
            <person name="Parkhill J."/>
            <person name="Rea M.C."/>
            <person name="O'Sullivan O."/>
            <person name="Ritari J."/>
            <person name="Douillard F.P."/>
            <person name="Paul Ross R."/>
            <person name="Yang R."/>
            <person name="Briner A.E."/>
            <person name="Felis G.E."/>
            <person name="de Vos W.M."/>
            <person name="Barrangou R."/>
            <person name="Klaenhammer T.R."/>
            <person name="Caufield P.W."/>
            <person name="Cui Y."/>
            <person name="Zhang H."/>
            <person name="O'Toole P.W."/>
        </authorList>
    </citation>
    <scope>NUCLEOTIDE SEQUENCE [LARGE SCALE GENOMIC DNA]</scope>
    <source>
        <strain evidence="2 3">DSM 15429</strain>
    </source>
</reference>
<dbReference type="Pfam" id="PF11683">
    <property type="entry name" value="DUF3278"/>
    <property type="match status" value="1"/>
</dbReference>
<dbReference type="RefSeq" id="WP_056964647.1">
    <property type="nucleotide sequence ID" value="NZ_AZFC01000026.1"/>
</dbReference>
<dbReference type="PATRIC" id="fig|1423805.4.peg.1946"/>
<dbReference type="AlphaFoldDB" id="A0A0R1R028"/>
<evidence type="ECO:0000256" key="1">
    <source>
        <dbReference type="SAM" id="Phobius"/>
    </source>
</evidence>
<protein>
    <submittedName>
        <fullName evidence="2">Uncharacterized protein</fullName>
    </submittedName>
</protein>
<keyword evidence="1" id="KW-0472">Membrane</keyword>
<dbReference type="Proteomes" id="UP000051835">
    <property type="component" value="Unassembled WGS sequence"/>
</dbReference>
<organism evidence="2 3">
    <name type="scientific">Levilactobacillus spicheri DSM 15429</name>
    <dbReference type="NCBI Taxonomy" id="1423805"/>
    <lineage>
        <taxon>Bacteria</taxon>
        <taxon>Bacillati</taxon>
        <taxon>Bacillota</taxon>
        <taxon>Bacilli</taxon>
        <taxon>Lactobacillales</taxon>
        <taxon>Lactobacillaceae</taxon>
        <taxon>Levilactobacillus</taxon>
    </lineage>
</organism>
<keyword evidence="1" id="KW-0812">Transmembrane</keyword>
<keyword evidence="1" id="KW-1133">Transmembrane helix</keyword>
<proteinExistence type="predicted"/>
<dbReference type="InterPro" id="IPR021697">
    <property type="entry name" value="DUF3278"/>
</dbReference>
<feature type="transmembrane region" description="Helical" evidence="1">
    <location>
        <begin position="63"/>
        <end position="81"/>
    </location>
</feature>
<sequence>MASTVFRWLCQIIYDVDGDLDEYRRQQVNHLGNQVAVFLLTTFLALDLIVSVLSRWVAASTSLTILLLANLLLVVIADRWVKRVVRRRDLNRRDIPASELPQQLRRARRQGFWYGVCMGLLLIAIGWPVAEPFWGVLGGITGIDRYQTLKQRLHVMA</sequence>
<dbReference type="EMBL" id="AZFC01000026">
    <property type="protein sequence ID" value="KRL47637.1"/>
    <property type="molecule type" value="Genomic_DNA"/>
</dbReference>
<feature type="transmembrane region" description="Helical" evidence="1">
    <location>
        <begin position="111"/>
        <end position="130"/>
    </location>
</feature>